<organism evidence="2">
    <name type="scientific">Lentimicrobium saccharophilum</name>
    <dbReference type="NCBI Taxonomy" id="1678841"/>
    <lineage>
        <taxon>Bacteria</taxon>
        <taxon>Pseudomonadati</taxon>
        <taxon>Bacteroidota</taxon>
        <taxon>Bacteroidia</taxon>
        <taxon>Bacteroidales</taxon>
        <taxon>Lentimicrobiaceae</taxon>
        <taxon>Lentimicrobium</taxon>
    </lineage>
</organism>
<accession>A0A0S7C1X7</accession>
<dbReference type="STRING" id="1678841.TBC1_111535"/>
<sequence length="349" mass="38919">MRRLPIYFVIDVSESMIGEPIEQVQEGIGNIIKELRTDPYALETVYISIIVFAGKAQKVTPLIELYNFYPPKLPIGGGTSLGNALNYLMNDFDSSLQKTTPEIKGDWKPIVFLFTDGNPTDKYESAFDKWNQKYKSKSNLVVISLGDNTDTNIFGKITDQVLLLKNTDSESFKKFFKWVTASIKTSSVSVSESKDDGLHLAPITNGYLSKIDLEKGFSKKVDENFAVILAKCQSTKRPYLIKYQKRISPSEFKELALNTVDYKLVGAYPVENSYFDLCESDSNQIKINTSELVGFPACPCCGNQFGFSHCGCGNIMCTGEEEVSKCPWCGIEAKFGFGEGSININRTRG</sequence>
<dbReference type="Pfam" id="PF00092">
    <property type="entry name" value="VWA"/>
    <property type="match status" value="1"/>
</dbReference>
<dbReference type="InterPro" id="IPR028274">
    <property type="entry name" value="TerY-C"/>
</dbReference>
<gene>
    <name evidence="2" type="ORF">TBC1_111535</name>
</gene>
<protein>
    <submittedName>
        <fullName evidence="2">Uncharacterized conserved protein YegL, contains vWA domain of TerY type</fullName>
    </submittedName>
</protein>
<evidence type="ECO:0000313" key="2">
    <source>
        <dbReference type="EMBL" id="GAP43382.1"/>
    </source>
</evidence>
<reference evidence="2" key="1">
    <citation type="journal article" date="2015" name="Genome Announc.">
        <title>Draft Genome Sequence of Bacteroidales Strain TBC1, a Novel Isolate from a Methanogenic Wastewater Treatment System.</title>
        <authorList>
            <person name="Tourlousse D.M."/>
            <person name="Matsuura N."/>
            <person name="Sun L."/>
            <person name="Toyonaga M."/>
            <person name="Kuroda K."/>
            <person name="Ohashi A."/>
            <person name="Cruz R."/>
            <person name="Yamaguchi T."/>
            <person name="Sekiguchi Y."/>
        </authorList>
    </citation>
    <scope>NUCLEOTIDE SEQUENCE [LARGE SCALE GENOMIC DNA]</scope>
    <source>
        <strain evidence="2">TBC1</strain>
    </source>
</reference>
<keyword evidence="3" id="KW-1185">Reference proteome</keyword>
<dbReference type="EMBL" id="DF968182">
    <property type="protein sequence ID" value="GAP43382.1"/>
    <property type="molecule type" value="Genomic_DNA"/>
</dbReference>
<dbReference type="SMART" id="SM00327">
    <property type="entry name" value="VWA"/>
    <property type="match status" value="1"/>
</dbReference>
<dbReference type="Proteomes" id="UP000053091">
    <property type="component" value="Unassembled WGS sequence"/>
</dbReference>
<dbReference type="RefSeq" id="WP_062040366.1">
    <property type="nucleotide sequence ID" value="NZ_DF968182.1"/>
</dbReference>
<dbReference type="InterPro" id="IPR002035">
    <property type="entry name" value="VWF_A"/>
</dbReference>
<dbReference type="Pfam" id="PF15616">
    <property type="entry name" value="TerY_C"/>
    <property type="match status" value="1"/>
</dbReference>
<evidence type="ECO:0000313" key="3">
    <source>
        <dbReference type="Proteomes" id="UP000053091"/>
    </source>
</evidence>
<name>A0A0S7C1X7_9BACT</name>
<proteinExistence type="predicted"/>
<dbReference type="PATRIC" id="fig|1678841.3.peg.1715"/>
<dbReference type="AlphaFoldDB" id="A0A0S7C1X7"/>
<dbReference type="Gene3D" id="3.40.50.410">
    <property type="entry name" value="von Willebrand factor, type A domain"/>
    <property type="match status" value="1"/>
</dbReference>
<dbReference type="SUPFAM" id="SSF53300">
    <property type="entry name" value="vWA-like"/>
    <property type="match status" value="1"/>
</dbReference>
<feature type="domain" description="VWFA" evidence="1">
    <location>
        <begin position="5"/>
        <end position="179"/>
    </location>
</feature>
<dbReference type="OrthoDB" id="9806395at2"/>
<evidence type="ECO:0000259" key="1">
    <source>
        <dbReference type="PROSITE" id="PS50234"/>
    </source>
</evidence>
<dbReference type="PROSITE" id="PS50234">
    <property type="entry name" value="VWFA"/>
    <property type="match status" value="1"/>
</dbReference>
<dbReference type="InterPro" id="IPR036465">
    <property type="entry name" value="vWFA_dom_sf"/>
</dbReference>